<name>A0A8H6Y9T8_9AGAR</name>
<evidence type="ECO:0000256" key="1">
    <source>
        <dbReference type="SAM" id="MobiDB-lite"/>
    </source>
</evidence>
<sequence>MSTTATFSNVAVSTAFNGDAATSCISLAWILNAGLRTSNSRVSGLVNLPCEDGVISMTMDIPVVASLSHDLVLGMDWFQFVRAAAPQIIVHLSSGSLDVRQPLPSRFGANSHTVPSMGSSSVAPIFRGKISANPSASPLASSSTLRTRAVDVLAACTVAAPLRTSRTREVQASRTRDVTPRTRGVPDLGIKLL</sequence>
<dbReference type="OrthoDB" id="3037437at2759"/>
<evidence type="ECO:0000313" key="2">
    <source>
        <dbReference type="EMBL" id="KAF7354502.1"/>
    </source>
</evidence>
<dbReference type="Proteomes" id="UP000620124">
    <property type="component" value="Unassembled WGS sequence"/>
</dbReference>
<accession>A0A8H6Y9T8</accession>
<feature type="compositionally biased region" description="Basic and acidic residues" evidence="1">
    <location>
        <begin position="167"/>
        <end position="180"/>
    </location>
</feature>
<evidence type="ECO:0000313" key="3">
    <source>
        <dbReference type="Proteomes" id="UP000620124"/>
    </source>
</evidence>
<feature type="region of interest" description="Disordered" evidence="1">
    <location>
        <begin position="167"/>
        <end position="193"/>
    </location>
</feature>
<reference evidence="2" key="1">
    <citation type="submission" date="2020-05" db="EMBL/GenBank/DDBJ databases">
        <title>Mycena genomes resolve the evolution of fungal bioluminescence.</title>
        <authorList>
            <person name="Tsai I.J."/>
        </authorList>
    </citation>
    <scope>NUCLEOTIDE SEQUENCE</scope>
    <source>
        <strain evidence="2">CCC161011</strain>
    </source>
</reference>
<comment type="caution">
    <text evidence="2">The sequence shown here is derived from an EMBL/GenBank/DDBJ whole genome shotgun (WGS) entry which is preliminary data.</text>
</comment>
<keyword evidence="3" id="KW-1185">Reference proteome</keyword>
<gene>
    <name evidence="2" type="ORF">MVEN_01139500</name>
</gene>
<dbReference type="AlphaFoldDB" id="A0A8H6Y9T8"/>
<dbReference type="EMBL" id="JACAZI010000008">
    <property type="protein sequence ID" value="KAF7354502.1"/>
    <property type="molecule type" value="Genomic_DNA"/>
</dbReference>
<protein>
    <submittedName>
        <fullName evidence="2">Uncharacterized protein</fullName>
    </submittedName>
</protein>
<organism evidence="2 3">
    <name type="scientific">Mycena venus</name>
    <dbReference type="NCBI Taxonomy" id="2733690"/>
    <lineage>
        <taxon>Eukaryota</taxon>
        <taxon>Fungi</taxon>
        <taxon>Dikarya</taxon>
        <taxon>Basidiomycota</taxon>
        <taxon>Agaricomycotina</taxon>
        <taxon>Agaricomycetes</taxon>
        <taxon>Agaricomycetidae</taxon>
        <taxon>Agaricales</taxon>
        <taxon>Marasmiineae</taxon>
        <taxon>Mycenaceae</taxon>
        <taxon>Mycena</taxon>
    </lineage>
</organism>
<proteinExistence type="predicted"/>